<dbReference type="PANTHER" id="PTHR46066">
    <property type="entry name" value="CHITINASE DOMAIN-CONTAINING PROTEIN 1 FAMILY MEMBER"/>
    <property type="match status" value="1"/>
</dbReference>
<sequence length="422" mass="47437">MCPLFIYTVQQGDSLFVIGARFGISIDQIRLANGLVETNIVPGQALLIPLYTYTVQQGDNYDSIARRTFVSAEALQKANPSVTPANMRPGMKVTIPELPKKPITALGYYTLRNPGLDQELIHNFAPYATYLAFFEYHISSDGSLSELNDSPAVQTAWRRRVPPLMTVTNLTETGFSPSLAHRVLNQPDVRNRLIDNIVQTISRKGYAGVNIDFEQIVEEDRDLFSGFLRLLKERLKPSGYVLTVAVPPKTNENIAWLKGYDYGGIGAVSDLVFIMAYDWHHGTSEPGPVAPINEVRQTIQFALRHIPKEKIILGFPLYGYNWTLPYQPGTVYPGIANQGAVQLAMKHQVPIQYDTKSESPFLQYTDEQGRRHIIWFEDARSIGKKLQLIIEYGLGGGGVWQLTLSFPQGTWLLTKFFRVRKA</sequence>
<evidence type="ECO:0000313" key="5">
    <source>
        <dbReference type="EMBL" id="BAL45518.1"/>
    </source>
</evidence>
<dbReference type="AlphaFoldDB" id="H1AD25"/>
<feature type="domain" description="LysM" evidence="3">
    <location>
        <begin position="51"/>
        <end position="95"/>
    </location>
</feature>
<dbReference type="PROSITE" id="PS51782">
    <property type="entry name" value="LYSM"/>
    <property type="match status" value="2"/>
</dbReference>
<dbReference type="InterPro" id="IPR029070">
    <property type="entry name" value="Chitinase_insertion_sf"/>
</dbReference>
<dbReference type="Gene3D" id="3.20.20.80">
    <property type="entry name" value="Glycosidases"/>
    <property type="match status" value="1"/>
</dbReference>
<dbReference type="SMART" id="SM00257">
    <property type="entry name" value="LysM"/>
    <property type="match status" value="2"/>
</dbReference>
<dbReference type="InterPro" id="IPR001223">
    <property type="entry name" value="Glyco_hydro18_cat"/>
</dbReference>
<dbReference type="CDD" id="cd00118">
    <property type="entry name" value="LysM"/>
    <property type="match status" value="2"/>
</dbReference>
<dbReference type="InterPro" id="IPR036779">
    <property type="entry name" value="LysM_dom_sf"/>
</dbReference>
<dbReference type="Pfam" id="PF00704">
    <property type="entry name" value="Glyco_hydro_18"/>
    <property type="match status" value="1"/>
</dbReference>
<name>H1AD25_BACLI</name>
<feature type="domain" description="LysM" evidence="3">
    <location>
        <begin position="5"/>
        <end position="48"/>
    </location>
</feature>
<dbReference type="InterPro" id="IPR041704">
    <property type="entry name" value="CFLE_GH18"/>
</dbReference>
<dbReference type="GO" id="GO:0016798">
    <property type="term" value="F:hydrolase activity, acting on glycosyl bonds"/>
    <property type="evidence" value="ECO:0007669"/>
    <property type="project" value="UniProtKB-KW"/>
</dbReference>
<keyword evidence="2" id="KW-0326">Glycosidase</keyword>
<dbReference type="GO" id="GO:0005975">
    <property type="term" value="P:carbohydrate metabolic process"/>
    <property type="evidence" value="ECO:0007669"/>
    <property type="project" value="InterPro"/>
</dbReference>
<proteinExistence type="predicted"/>
<dbReference type="CDD" id="cd02874">
    <property type="entry name" value="GH18_CFLE_spore_hydrolase"/>
    <property type="match status" value="1"/>
</dbReference>
<dbReference type="PANTHER" id="PTHR46066:SF2">
    <property type="entry name" value="CHITINASE DOMAIN-CONTAINING PROTEIN 1"/>
    <property type="match status" value="1"/>
</dbReference>
<dbReference type="EMBL" id="AB643502">
    <property type="protein sequence ID" value="BAL45518.1"/>
    <property type="molecule type" value="Genomic_DNA"/>
</dbReference>
<dbReference type="PROSITE" id="PS51910">
    <property type="entry name" value="GH18_2"/>
    <property type="match status" value="1"/>
</dbReference>
<dbReference type="SUPFAM" id="SSF54106">
    <property type="entry name" value="LysM domain"/>
    <property type="match status" value="2"/>
</dbReference>
<dbReference type="Pfam" id="PF01476">
    <property type="entry name" value="LysM"/>
    <property type="match status" value="2"/>
</dbReference>
<reference evidence="5" key="1">
    <citation type="journal article" date="2012" name="Enzyme Microb. Technol.">
        <title>Characterization of Xyn30A and Axh43A of Bacillus licheniformis SVD1 identified by its genomic analysis.</title>
        <authorList>
            <person name="Sakka M."/>
            <person name="Tachino S."/>
            <person name="Katsuzaki H."/>
            <person name="van Dyk J.S."/>
            <person name="Pletschke B."/>
            <person name="Kimura T."/>
            <person name="Sakka K."/>
        </authorList>
    </citation>
    <scope>NUCLEOTIDE SEQUENCE</scope>
    <source>
        <strain evidence="5">SVD1</strain>
    </source>
</reference>
<evidence type="ECO:0000256" key="2">
    <source>
        <dbReference type="ARBA" id="ARBA00023295"/>
    </source>
</evidence>
<dbReference type="SMART" id="SM00636">
    <property type="entry name" value="Glyco_18"/>
    <property type="match status" value="1"/>
</dbReference>
<accession>H1AD25</accession>
<protein>
    <submittedName>
        <fullName evidence="5">Glycoside hydrolase</fullName>
    </submittedName>
</protein>
<evidence type="ECO:0000259" key="4">
    <source>
        <dbReference type="PROSITE" id="PS51910"/>
    </source>
</evidence>
<keyword evidence="1 5" id="KW-0378">Hydrolase</keyword>
<dbReference type="InterPro" id="IPR011583">
    <property type="entry name" value="Chitinase_II/V-like_cat"/>
</dbReference>
<dbReference type="Gene3D" id="3.10.350.10">
    <property type="entry name" value="LysM domain"/>
    <property type="match status" value="2"/>
</dbReference>
<dbReference type="Gene3D" id="3.10.50.10">
    <property type="match status" value="1"/>
</dbReference>
<gene>
    <name evidence="5" type="primary">gh18C</name>
</gene>
<dbReference type="SUPFAM" id="SSF51445">
    <property type="entry name" value="(Trans)glycosidases"/>
    <property type="match status" value="1"/>
</dbReference>
<evidence type="ECO:0000256" key="1">
    <source>
        <dbReference type="ARBA" id="ARBA00022801"/>
    </source>
</evidence>
<organism evidence="5">
    <name type="scientific">Bacillus licheniformis</name>
    <dbReference type="NCBI Taxonomy" id="1402"/>
    <lineage>
        <taxon>Bacteria</taxon>
        <taxon>Bacillati</taxon>
        <taxon>Bacillota</taxon>
        <taxon>Bacilli</taxon>
        <taxon>Bacillales</taxon>
        <taxon>Bacillaceae</taxon>
        <taxon>Bacillus</taxon>
    </lineage>
</organism>
<dbReference type="GO" id="GO:0012505">
    <property type="term" value="C:endomembrane system"/>
    <property type="evidence" value="ECO:0007669"/>
    <property type="project" value="TreeGrafter"/>
</dbReference>
<dbReference type="GO" id="GO:0008061">
    <property type="term" value="F:chitin binding"/>
    <property type="evidence" value="ECO:0007669"/>
    <property type="project" value="InterPro"/>
</dbReference>
<dbReference type="GO" id="GO:0070492">
    <property type="term" value="F:oligosaccharide binding"/>
    <property type="evidence" value="ECO:0007669"/>
    <property type="project" value="TreeGrafter"/>
</dbReference>
<dbReference type="InterPro" id="IPR017853">
    <property type="entry name" value="GH"/>
</dbReference>
<dbReference type="InterPro" id="IPR018392">
    <property type="entry name" value="LysM"/>
</dbReference>
<evidence type="ECO:0000259" key="3">
    <source>
        <dbReference type="PROSITE" id="PS51782"/>
    </source>
</evidence>
<feature type="domain" description="GH18" evidence="4">
    <location>
        <begin position="103"/>
        <end position="422"/>
    </location>
</feature>